<evidence type="ECO:0000256" key="5">
    <source>
        <dbReference type="ARBA" id="ARBA00023136"/>
    </source>
</evidence>
<dbReference type="RefSeq" id="WP_338604961.1">
    <property type="nucleotide sequence ID" value="NZ_AP028679.1"/>
</dbReference>
<feature type="transmembrane region" description="Helical" evidence="7">
    <location>
        <begin position="104"/>
        <end position="123"/>
    </location>
</feature>
<comment type="subcellular location">
    <subcellularLocation>
        <location evidence="6">Cell membrane</location>
        <topology evidence="6">Multi-pass membrane protein</topology>
    </subcellularLocation>
    <subcellularLocation>
        <location evidence="1">Membrane</location>
        <topology evidence="1">Multi-pass membrane protein</topology>
    </subcellularLocation>
</comment>
<dbReference type="SUPFAM" id="SSF81345">
    <property type="entry name" value="ABC transporter involved in vitamin B12 uptake, BtuC"/>
    <property type="match status" value="1"/>
</dbReference>
<keyword evidence="4 7" id="KW-1133">Transmembrane helix</keyword>
<dbReference type="Gene3D" id="1.10.3470.10">
    <property type="entry name" value="ABC transporter involved in vitamin B12 uptake, BtuC"/>
    <property type="match status" value="1"/>
</dbReference>
<comment type="similarity">
    <text evidence="2 6">Belongs to the ABC-3 integral membrane protein family.</text>
</comment>
<sequence length="280" mass="29088">MNEFLSAVAGHAFLQQALVAGALASLACGVVGAYVVVKRISYIAGAIAHSVLGGMGLARYLAVAHGWSWLHPMHGAVAAALAAAGIIGLVSLHARQREDTIIGAVWAVGMATGVVFIALTPGYDVQLMSYLFGNILMVTPENLWLMAGLDAVVLGAALLLYRQLLAVCFDQEFARLRGLPADFYYLLLLGLTALTVVLLSQVVGIILVIALLTLPAATAANFFRRLGPIMALAALVCLGVTWGGLALSYGPDLPAGAVIVLLAGAVYLVSLGLGRLARKD</sequence>
<dbReference type="AlphaFoldDB" id="A0AAU9EFK7"/>
<evidence type="ECO:0000256" key="2">
    <source>
        <dbReference type="ARBA" id="ARBA00008034"/>
    </source>
</evidence>
<dbReference type="KEGG" id="dmp:FAK_04050"/>
<dbReference type="PANTHER" id="PTHR30477:SF18">
    <property type="entry name" value="METAL TRANSPORT SYSTEM MEMBRANE PROTEIN CT_417-RELATED"/>
    <property type="match status" value="1"/>
</dbReference>
<dbReference type="Proteomes" id="UP001366166">
    <property type="component" value="Chromosome"/>
</dbReference>
<keyword evidence="5 7" id="KW-0472">Membrane</keyword>
<name>A0AAU9EFK7_9BACT</name>
<organism evidence="8 9">
    <name type="scientific">Desulfoferula mesophila</name>
    <dbReference type="NCBI Taxonomy" id="3058419"/>
    <lineage>
        <taxon>Bacteria</taxon>
        <taxon>Pseudomonadati</taxon>
        <taxon>Thermodesulfobacteriota</taxon>
        <taxon>Desulfarculia</taxon>
        <taxon>Desulfarculales</taxon>
        <taxon>Desulfarculaceae</taxon>
        <taxon>Desulfoferula</taxon>
    </lineage>
</organism>
<feature type="transmembrane region" description="Helical" evidence="7">
    <location>
        <begin position="42"/>
        <end position="61"/>
    </location>
</feature>
<dbReference type="CDD" id="cd06550">
    <property type="entry name" value="TM_ABC_iron-siderophores_like"/>
    <property type="match status" value="1"/>
</dbReference>
<feature type="transmembrane region" description="Helical" evidence="7">
    <location>
        <begin position="143"/>
        <end position="161"/>
    </location>
</feature>
<feature type="transmembrane region" description="Helical" evidence="7">
    <location>
        <begin position="255"/>
        <end position="274"/>
    </location>
</feature>
<evidence type="ECO:0000313" key="9">
    <source>
        <dbReference type="Proteomes" id="UP001366166"/>
    </source>
</evidence>
<evidence type="ECO:0000256" key="1">
    <source>
        <dbReference type="ARBA" id="ARBA00004141"/>
    </source>
</evidence>
<evidence type="ECO:0000256" key="7">
    <source>
        <dbReference type="SAM" id="Phobius"/>
    </source>
</evidence>
<keyword evidence="9" id="KW-1185">Reference proteome</keyword>
<protein>
    <submittedName>
        <fullName evidence="8">Metal ABC transporter permease</fullName>
    </submittedName>
</protein>
<keyword evidence="3 6" id="KW-0812">Transmembrane</keyword>
<gene>
    <name evidence="8" type="ORF">FAK_04050</name>
</gene>
<feature type="transmembrane region" description="Helical" evidence="7">
    <location>
        <begin position="12"/>
        <end position="35"/>
    </location>
</feature>
<evidence type="ECO:0000256" key="6">
    <source>
        <dbReference type="RuleBase" id="RU003943"/>
    </source>
</evidence>
<dbReference type="InterPro" id="IPR037294">
    <property type="entry name" value="ABC_BtuC-like"/>
</dbReference>
<accession>A0AAU9EFK7</accession>
<dbReference type="PANTHER" id="PTHR30477">
    <property type="entry name" value="ABC-TRANSPORTER METAL-BINDING PROTEIN"/>
    <property type="match status" value="1"/>
</dbReference>
<dbReference type="EMBL" id="AP028679">
    <property type="protein sequence ID" value="BEQ13339.1"/>
    <property type="molecule type" value="Genomic_DNA"/>
</dbReference>
<proteinExistence type="inferred from homology"/>
<dbReference type="GO" id="GO:0010043">
    <property type="term" value="P:response to zinc ion"/>
    <property type="evidence" value="ECO:0007669"/>
    <property type="project" value="TreeGrafter"/>
</dbReference>
<feature type="transmembrane region" description="Helical" evidence="7">
    <location>
        <begin position="182"/>
        <end position="199"/>
    </location>
</feature>
<keyword evidence="6" id="KW-0813">Transport</keyword>
<evidence type="ECO:0000256" key="4">
    <source>
        <dbReference type="ARBA" id="ARBA00022989"/>
    </source>
</evidence>
<dbReference type="GO" id="GO:0043190">
    <property type="term" value="C:ATP-binding cassette (ABC) transporter complex"/>
    <property type="evidence" value="ECO:0007669"/>
    <property type="project" value="InterPro"/>
</dbReference>
<dbReference type="GO" id="GO:0055085">
    <property type="term" value="P:transmembrane transport"/>
    <property type="evidence" value="ECO:0007669"/>
    <property type="project" value="InterPro"/>
</dbReference>
<evidence type="ECO:0000313" key="8">
    <source>
        <dbReference type="EMBL" id="BEQ13339.1"/>
    </source>
</evidence>
<dbReference type="InterPro" id="IPR001626">
    <property type="entry name" value="ABC_TroCD"/>
</dbReference>
<feature type="transmembrane region" description="Helical" evidence="7">
    <location>
        <begin position="230"/>
        <end position="249"/>
    </location>
</feature>
<dbReference type="Pfam" id="PF00950">
    <property type="entry name" value="ABC-3"/>
    <property type="match status" value="1"/>
</dbReference>
<evidence type="ECO:0000256" key="3">
    <source>
        <dbReference type="ARBA" id="ARBA00022692"/>
    </source>
</evidence>
<reference evidence="9" key="1">
    <citation type="journal article" date="2023" name="Arch. Microbiol.">
        <title>Desulfoferula mesophilus gen. nov. sp. nov., a mesophilic sulfate-reducing bacterium isolated from a brackish lake sediment.</title>
        <authorList>
            <person name="Watanabe T."/>
            <person name="Yabe T."/>
            <person name="Tsuji J.M."/>
            <person name="Fukui M."/>
        </authorList>
    </citation>
    <scope>NUCLEOTIDE SEQUENCE [LARGE SCALE GENOMIC DNA]</scope>
    <source>
        <strain evidence="9">12FAK</strain>
    </source>
</reference>
<feature type="transmembrane region" description="Helical" evidence="7">
    <location>
        <begin position="205"/>
        <end position="223"/>
    </location>
</feature>
<feature type="transmembrane region" description="Helical" evidence="7">
    <location>
        <begin position="73"/>
        <end position="92"/>
    </location>
</feature>